<dbReference type="OrthoDB" id="276151at2759"/>
<keyword evidence="3 6" id="KW-0808">Transferase</keyword>
<protein>
    <submittedName>
        <fullName evidence="6">Thiol methyltransferase 1</fullName>
    </submittedName>
</protein>
<dbReference type="InterPro" id="IPR029063">
    <property type="entry name" value="SAM-dependent_MTases_sf"/>
</dbReference>
<evidence type="ECO:0000256" key="4">
    <source>
        <dbReference type="ARBA" id="ARBA00022691"/>
    </source>
</evidence>
<dbReference type="Pfam" id="PF05724">
    <property type="entry name" value="TPMT"/>
    <property type="match status" value="1"/>
</dbReference>
<dbReference type="GO" id="GO:0008757">
    <property type="term" value="F:S-adenosylmethionine-dependent methyltransferase activity"/>
    <property type="evidence" value="ECO:0007669"/>
    <property type="project" value="InterPro"/>
</dbReference>
<dbReference type="GO" id="GO:0032259">
    <property type="term" value="P:methylation"/>
    <property type="evidence" value="ECO:0007669"/>
    <property type="project" value="UniProtKB-KW"/>
</dbReference>
<keyword evidence="5" id="KW-0472">Membrane</keyword>
<keyword evidence="7" id="KW-1185">Reference proteome</keyword>
<dbReference type="PANTHER" id="PTHR32183">
    <property type="match status" value="1"/>
</dbReference>
<name>A0A2H3IWK9_WOLCO</name>
<dbReference type="Proteomes" id="UP000218811">
    <property type="component" value="Unassembled WGS sequence"/>
</dbReference>
<keyword evidence="5" id="KW-1133">Transmembrane helix</keyword>
<reference evidence="6 7" key="1">
    <citation type="journal article" date="2012" name="Science">
        <title>The Paleozoic origin of enzymatic lignin decomposition reconstructed from 31 fungal genomes.</title>
        <authorList>
            <person name="Floudas D."/>
            <person name="Binder M."/>
            <person name="Riley R."/>
            <person name="Barry K."/>
            <person name="Blanchette R.A."/>
            <person name="Henrissat B."/>
            <person name="Martinez A.T."/>
            <person name="Otillar R."/>
            <person name="Spatafora J.W."/>
            <person name="Yadav J.S."/>
            <person name="Aerts A."/>
            <person name="Benoit I."/>
            <person name="Boyd A."/>
            <person name="Carlson A."/>
            <person name="Copeland A."/>
            <person name="Coutinho P.M."/>
            <person name="de Vries R.P."/>
            <person name="Ferreira P."/>
            <person name="Findley K."/>
            <person name="Foster B."/>
            <person name="Gaskell J."/>
            <person name="Glotzer D."/>
            <person name="Gorecki P."/>
            <person name="Heitman J."/>
            <person name="Hesse C."/>
            <person name="Hori C."/>
            <person name="Igarashi K."/>
            <person name="Jurgens J.A."/>
            <person name="Kallen N."/>
            <person name="Kersten P."/>
            <person name="Kohler A."/>
            <person name="Kuees U."/>
            <person name="Kumar T.K.A."/>
            <person name="Kuo A."/>
            <person name="LaButti K."/>
            <person name="Larrondo L.F."/>
            <person name="Lindquist E."/>
            <person name="Ling A."/>
            <person name="Lombard V."/>
            <person name="Lucas S."/>
            <person name="Lundell T."/>
            <person name="Martin R."/>
            <person name="McLaughlin D.J."/>
            <person name="Morgenstern I."/>
            <person name="Morin E."/>
            <person name="Murat C."/>
            <person name="Nagy L.G."/>
            <person name="Nolan M."/>
            <person name="Ohm R.A."/>
            <person name="Patyshakuliyeva A."/>
            <person name="Rokas A."/>
            <person name="Ruiz-Duenas F.J."/>
            <person name="Sabat G."/>
            <person name="Salamov A."/>
            <person name="Samejima M."/>
            <person name="Schmutz J."/>
            <person name="Slot J.C."/>
            <person name="St John F."/>
            <person name="Stenlid J."/>
            <person name="Sun H."/>
            <person name="Sun S."/>
            <person name="Syed K."/>
            <person name="Tsang A."/>
            <person name="Wiebenga A."/>
            <person name="Young D."/>
            <person name="Pisabarro A."/>
            <person name="Eastwood D.C."/>
            <person name="Martin F."/>
            <person name="Cullen D."/>
            <person name="Grigoriev I.V."/>
            <person name="Hibbett D.S."/>
        </authorList>
    </citation>
    <scope>NUCLEOTIDE SEQUENCE [LARGE SCALE GENOMIC DNA]</scope>
    <source>
        <strain evidence="6 7">MD-104</strain>
    </source>
</reference>
<gene>
    <name evidence="6" type="ORF">WOLCODRAFT_130329</name>
</gene>
<dbReference type="PROSITE" id="PS51585">
    <property type="entry name" value="SAM_MT_TPMT"/>
    <property type="match status" value="1"/>
</dbReference>
<dbReference type="EMBL" id="KB467831">
    <property type="protein sequence ID" value="PCH34336.1"/>
    <property type="molecule type" value="Genomic_DNA"/>
</dbReference>
<organism evidence="6 7">
    <name type="scientific">Wolfiporia cocos (strain MD-104)</name>
    <name type="common">Brown rot fungus</name>
    <dbReference type="NCBI Taxonomy" id="742152"/>
    <lineage>
        <taxon>Eukaryota</taxon>
        <taxon>Fungi</taxon>
        <taxon>Dikarya</taxon>
        <taxon>Basidiomycota</taxon>
        <taxon>Agaricomycotina</taxon>
        <taxon>Agaricomycetes</taxon>
        <taxon>Polyporales</taxon>
        <taxon>Phaeolaceae</taxon>
        <taxon>Wolfiporia</taxon>
    </lineage>
</organism>
<dbReference type="OMA" id="NEIIARW"/>
<sequence length="200" mass="22245">MTEEQLRVRELIAQDQLGGWDEAWQESVTPWDAGQSQPPLRDLLMSDLVALPRSGRALVPGCGRGYDAILIASSLSLDTTGLDISAAAVAAANAYAESSQLSERTKVKFGVRNFFALSPSPDERYDLIYDYTFFVSGGFLIILVWPIVDRPEGVGPPFFVRPEHYTLALGDGWDKILDQAPQNSVEAHKDKERFLVFRRL</sequence>
<accession>A0A2H3IWK9</accession>
<keyword evidence="4" id="KW-0949">S-adenosyl-L-methionine</keyword>
<dbReference type="SUPFAM" id="SSF53335">
    <property type="entry name" value="S-adenosyl-L-methionine-dependent methyltransferases"/>
    <property type="match status" value="1"/>
</dbReference>
<feature type="transmembrane region" description="Helical" evidence="5">
    <location>
        <begin position="128"/>
        <end position="148"/>
    </location>
</feature>
<dbReference type="AlphaFoldDB" id="A0A2H3IWK9"/>
<proteinExistence type="predicted"/>
<keyword evidence="2 6" id="KW-0489">Methyltransferase</keyword>
<evidence type="ECO:0000313" key="6">
    <source>
        <dbReference type="EMBL" id="PCH34336.1"/>
    </source>
</evidence>
<keyword evidence="1" id="KW-0597">Phosphoprotein</keyword>
<dbReference type="CDD" id="cd02440">
    <property type="entry name" value="AdoMet_MTases"/>
    <property type="match status" value="1"/>
</dbReference>
<evidence type="ECO:0000256" key="1">
    <source>
        <dbReference type="ARBA" id="ARBA00022553"/>
    </source>
</evidence>
<dbReference type="PANTHER" id="PTHR32183:SF6">
    <property type="entry name" value="CYSTEINE SULFINATE DESULFINASE_CYSTEINE DESULFURASE AND RELATED ENZYMES"/>
    <property type="match status" value="1"/>
</dbReference>
<dbReference type="InterPro" id="IPR008854">
    <property type="entry name" value="TPMT"/>
</dbReference>
<evidence type="ECO:0000256" key="5">
    <source>
        <dbReference type="SAM" id="Phobius"/>
    </source>
</evidence>
<dbReference type="STRING" id="742152.A0A2H3IWK9"/>
<evidence type="ECO:0000256" key="2">
    <source>
        <dbReference type="ARBA" id="ARBA00022603"/>
    </source>
</evidence>
<dbReference type="Gene3D" id="3.40.50.150">
    <property type="entry name" value="Vaccinia Virus protein VP39"/>
    <property type="match status" value="1"/>
</dbReference>
<keyword evidence="5" id="KW-0812">Transmembrane</keyword>
<evidence type="ECO:0000256" key="3">
    <source>
        <dbReference type="ARBA" id="ARBA00022679"/>
    </source>
</evidence>
<evidence type="ECO:0000313" key="7">
    <source>
        <dbReference type="Proteomes" id="UP000218811"/>
    </source>
</evidence>